<accession>A0A0G4KMU2</accession>
<dbReference type="EMBL" id="CVQH01002558">
    <property type="protein sequence ID" value="CRK11088.1"/>
    <property type="molecule type" value="Genomic_DNA"/>
</dbReference>
<feature type="non-terminal residue" evidence="1">
    <location>
        <position position="140"/>
    </location>
</feature>
<gene>
    <name evidence="1" type="ORF">BN1708_010031</name>
</gene>
<sequence length="140" mass="14888">MAEALCCTPPLSEPCMWRCGDPVRSSLILPFRTSVCDVILGVVPALEASFKMTLATFAETLPLGNRVEGRLAGETSEEASQTASAVWARAGHRGPDVAEWRCTAMRIGERRRPAHQSGHAAGSVETTAGGWPTLGIIRVG</sequence>
<name>A0A0G4KMU2_VERLO</name>
<evidence type="ECO:0000313" key="2">
    <source>
        <dbReference type="Proteomes" id="UP000044602"/>
    </source>
</evidence>
<evidence type="ECO:0000313" key="1">
    <source>
        <dbReference type="EMBL" id="CRK11088.1"/>
    </source>
</evidence>
<proteinExistence type="predicted"/>
<dbReference type="AlphaFoldDB" id="A0A0G4KMU2"/>
<dbReference type="Proteomes" id="UP000044602">
    <property type="component" value="Unassembled WGS sequence"/>
</dbReference>
<reference evidence="1 2" key="1">
    <citation type="submission" date="2015-05" db="EMBL/GenBank/DDBJ databases">
        <authorList>
            <person name="Wang D.B."/>
            <person name="Wang M."/>
        </authorList>
    </citation>
    <scope>NUCLEOTIDE SEQUENCE [LARGE SCALE GENOMIC DNA]</scope>
    <source>
        <strain evidence="1">VL1</strain>
    </source>
</reference>
<organism evidence="1 2">
    <name type="scientific">Verticillium longisporum</name>
    <name type="common">Verticillium dahliae var. longisporum</name>
    <dbReference type="NCBI Taxonomy" id="100787"/>
    <lineage>
        <taxon>Eukaryota</taxon>
        <taxon>Fungi</taxon>
        <taxon>Dikarya</taxon>
        <taxon>Ascomycota</taxon>
        <taxon>Pezizomycotina</taxon>
        <taxon>Sordariomycetes</taxon>
        <taxon>Hypocreomycetidae</taxon>
        <taxon>Glomerellales</taxon>
        <taxon>Plectosphaerellaceae</taxon>
        <taxon>Verticillium</taxon>
    </lineage>
</organism>
<protein>
    <submittedName>
        <fullName evidence="1">Uncharacterized protein</fullName>
    </submittedName>
</protein>
<keyword evidence="2" id="KW-1185">Reference proteome</keyword>